<accession>A0AAN8US39</accession>
<feature type="non-terminal residue" evidence="1">
    <location>
        <position position="1"/>
    </location>
</feature>
<gene>
    <name evidence="1" type="ORF">RJ641_017752</name>
</gene>
<organism evidence="1 2">
    <name type="scientific">Dillenia turbinata</name>
    <dbReference type="NCBI Taxonomy" id="194707"/>
    <lineage>
        <taxon>Eukaryota</taxon>
        <taxon>Viridiplantae</taxon>
        <taxon>Streptophyta</taxon>
        <taxon>Embryophyta</taxon>
        <taxon>Tracheophyta</taxon>
        <taxon>Spermatophyta</taxon>
        <taxon>Magnoliopsida</taxon>
        <taxon>eudicotyledons</taxon>
        <taxon>Gunneridae</taxon>
        <taxon>Pentapetalae</taxon>
        <taxon>Dilleniales</taxon>
        <taxon>Dilleniaceae</taxon>
        <taxon>Dillenia</taxon>
    </lineage>
</organism>
<dbReference type="AlphaFoldDB" id="A0AAN8US39"/>
<dbReference type="Proteomes" id="UP001370490">
    <property type="component" value="Unassembled WGS sequence"/>
</dbReference>
<name>A0AAN8US39_9MAGN</name>
<dbReference type="PANTHER" id="PTHR31704">
    <property type="entry name" value="MYB/SANT-LIKE DNA-BINDING DOMAIN PROTEIN-RELATED"/>
    <property type="match status" value="1"/>
</dbReference>
<evidence type="ECO:0000313" key="2">
    <source>
        <dbReference type="Proteomes" id="UP001370490"/>
    </source>
</evidence>
<dbReference type="EMBL" id="JBAMMX010000023">
    <property type="protein sequence ID" value="KAK6917001.1"/>
    <property type="molecule type" value="Genomic_DNA"/>
</dbReference>
<reference evidence="1 2" key="1">
    <citation type="submission" date="2023-12" db="EMBL/GenBank/DDBJ databases">
        <title>A high-quality genome assembly for Dillenia turbinata (Dilleniales).</title>
        <authorList>
            <person name="Chanderbali A."/>
        </authorList>
    </citation>
    <scope>NUCLEOTIDE SEQUENCE [LARGE SCALE GENOMIC DNA]</scope>
    <source>
        <strain evidence="1">LSX21</strain>
        <tissue evidence="1">Leaf</tissue>
    </source>
</reference>
<sequence length="250" mass="29367">DTMKNEWKLFKSLTHGEIRSGFDAARNTIRVDDEWWEKKIVQDNRYKKFRNKDLSLFWYRYDAIFSDIVATGHRARAPSQTNLMHDDINKDEEGYEVEDHDIEEIDKSDDYQFDVQNIRGLDDVFTSDESLFPLTFNVKEKERPSKTRKKVKTSGTSGLKEDIQSLLKLMFTRSTSTFSSSSQDGPTIAKCLDILKNLLGVKLGSGLWFYACDHFAKKEQREIFFRQPNDELKLGWLQWNFSLFCNNRMP</sequence>
<evidence type="ECO:0000313" key="1">
    <source>
        <dbReference type="EMBL" id="KAK6917001.1"/>
    </source>
</evidence>
<proteinExistence type="predicted"/>
<dbReference type="PANTHER" id="PTHR31704:SF37">
    <property type="entry name" value="HEAT SHOCK PROTEIN"/>
    <property type="match status" value="1"/>
</dbReference>
<protein>
    <recommendedName>
        <fullName evidence="3">Myb/SANT-like domain-containing protein</fullName>
    </recommendedName>
</protein>
<comment type="caution">
    <text evidence="1">The sequence shown here is derived from an EMBL/GenBank/DDBJ whole genome shotgun (WGS) entry which is preliminary data.</text>
</comment>
<keyword evidence="2" id="KW-1185">Reference proteome</keyword>
<evidence type="ECO:0008006" key="3">
    <source>
        <dbReference type="Google" id="ProtNLM"/>
    </source>
</evidence>